<dbReference type="EMBL" id="MU005773">
    <property type="protein sequence ID" value="KAF2707920.1"/>
    <property type="molecule type" value="Genomic_DNA"/>
</dbReference>
<gene>
    <name evidence="1" type="ORF">K504DRAFT_492521</name>
</gene>
<protein>
    <recommendedName>
        <fullName evidence="3">Methyltransferase domain-containing protein</fullName>
    </recommendedName>
</protein>
<evidence type="ECO:0000313" key="1">
    <source>
        <dbReference type="EMBL" id="KAF2707920.1"/>
    </source>
</evidence>
<keyword evidence="2" id="KW-1185">Reference proteome</keyword>
<reference evidence="1" key="1">
    <citation type="journal article" date="2020" name="Stud. Mycol.">
        <title>101 Dothideomycetes genomes: a test case for predicting lifestyles and emergence of pathogens.</title>
        <authorList>
            <person name="Haridas S."/>
            <person name="Albert R."/>
            <person name="Binder M."/>
            <person name="Bloem J."/>
            <person name="Labutti K."/>
            <person name="Salamov A."/>
            <person name="Andreopoulos B."/>
            <person name="Baker S."/>
            <person name="Barry K."/>
            <person name="Bills G."/>
            <person name="Bluhm B."/>
            <person name="Cannon C."/>
            <person name="Castanera R."/>
            <person name="Culley D."/>
            <person name="Daum C."/>
            <person name="Ezra D."/>
            <person name="Gonzalez J."/>
            <person name="Henrissat B."/>
            <person name="Kuo A."/>
            <person name="Liang C."/>
            <person name="Lipzen A."/>
            <person name="Lutzoni F."/>
            <person name="Magnuson J."/>
            <person name="Mondo S."/>
            <person name="Nolan M."/>
            <person name="Ohm R."/>
            <person name="Pangilinan J."/>
            <person name="Park H.-J."/>
            <person name="Ramirez L."/>
            <person name="Alfaro M."/>
            <person name="Sun H."/>
            <person name="Tritt A."/>
            <person name="Yoshinaga Y."/>
            <person name="Zwiers L.-H."/>
            <person name="Turgeon B."/>
            <person name="Goodwin S."/>
            <person name="Spatafora J."/>
            <person name="Crous P."/>
            <person name="Grigoriev I."/>
        </authorList>
    </citation>
    <scope>NUCLEOTIDE SEQUENCE</scope>
    <source>
        <strain evidence="1">CBS 279.74</strain>
    </source>
</reference>
<dbReference type="AlphaFoldDB" id="A0A6G1K585"/>
<evidence type="ECO:0008006" key="3">
    <source>
        <dbReference type="Google" id="ProtNLM"/>
    </source>
</evidence>
<sequence>MSSTEIIVDTMLDEQGCALFAFQDLDYVPFGFSSDTAPYIETPIATMRAAATLMRLDIVDDDPVTDEVIPSSLPTSGRTTSEKKKTMQVQTVICDLGCGDGELPIGVGVDYDAELIKVAGLESSKQAIDSQWIIYDFNADLDDIVAQLLDVHKVTHVFVGLVNKQLALPTVRSILTRLCQGGAVVCCYKYHPLYLTPVRRDEVMNLVVYDATSVVVTGVKSRCTLSSFPLSLRGSLDGVDKDLRAEEMRWCLCTRPAGRRWDGVAFLLQRRQRASGRATLIQLIDAKAKAKPTD</sequence>
<dbReference type="SUPFAM" id="SSF53335">
    <property type="entry name" value="S-adenosyl-L-methionine-dependent methyltransferases"/>
    <property type="match status" value="1"/>
</dbReference>
<name>A0A6G1K585_9PLEO</name>
<dbReference type="InterPro" id="IPR029063">
    <property type="entry name" value="SAM-dependent_MTases_sf"/>
</dbReference>
<dbReference type="OrthoDB" id="2905359at2759"/>
<accession>A0A6G1K585</accession>
<dbReference type="Proteomes" id="UP000799428">
    <property type="component" value="Unassembled WGS sequence"/>
</dbReference>
<organism evidence="1 2">
    <name type="scientific">Pleomassaria siparia CBS 279.74</name>
    <dbReference type="NCBI Taxonomy" id="1314801"/>
    <lineage>
        <taxon>Eukaryota</taxon>
        <taxon>Fungi</taxon>
        <taxon>Dikarya</taxon>
        <taxon>Ascomycota</taxon>
        <taxon>Pezizomycotina</taxon>
        <taxon>Dothideomycetes</taxon>
        <taxon>Pleosporomycetidae</taxon>
        <taxon>Pleosporales</taxon>
        <taxon>Pleomassariaceae</taxon>
        <taxon>Pleomassaria</taxon>
    </lineage>
</organism>
<proteinExistence type="predicted"/>
<evidence type="ECO:0000313" key="2">
    <source>
        <dbReference type="Proteomes" id="UP000799428"/>
    </source>
</evidence>